<keyword evidence="3" id="KW-1185">Reference proteome</keyword>
<evidence type="ECO:0000313" key="2">
    <source>
        <dbReference type="EMBL" id="GJJ06289.1"/>
    </source>
</evidence>
<dbReference type="PANTHER" id="PTHR34310:SF9">
    <property type="entry name" value="BLR5716 PROTEIN"/>
    <property type="match status" value="1"/>
</dbReference>
<proteinExistence type="predicted"/>
<dbReference type="Proteomes" id="UP001050691">
    <property type="component" value="Unassembled WGS sequence"/>
</dbReference>
<reference evidence="2" key="1">
    <citation type="submission" date="2021-10" db="EMBL/GenBank/DDBJ databases">
        <title>De novo Genome Assembly of Clathrus columnatus (Basidiomycota, Fungi) Using Illumina and Nanopore Sequence Data.</title>
        <authorList>
            <person name="Ogiso-Tanaka E."/>
            <person name="Itagaki H."/>
            <person name="Hosoya T."/>
            <person name="Hosaka K."/>
        </authorList>
    </citation>
    <scope>NUCLEOTIDE SEQUENCE</scope>
    <source>
        <strain evidence="2">MO-923</strain>
    </source>
</reference>
<dbReference type="Pfam" id="PF04248">
    <property type="entry name" value="NTP_transf_9"/>
    <property type="match status" value="1"/>
</dbReference>
<dbReference type="PANTHER" id="PTHR34310">
    <property type="entry name" value="DUF427 DOMAIN PROTEIN (AFU_ORTHOLOGUE AFUA_3G02220)"/>
    <property type="match status" value="1"/>
</dbReference>
<comment type="caution">
    <text evidence="2">The sequence shown here is derived from an EMBL/GenBank/DDBJ whole genome shotgun (WGS) entry which is preliminary data.</text>
</comment>
<dbReference type="Gene3D" id="2.170.150.40">
    <property type="entry name" value="Domain of unknown function (DUF427)"/>
    <property type="match status" value="2"/>
</dbReference>
<evidence type="ECO:0000259" key="1">
    <source>
        <dbReference type="Pfam" id="PF04248"/>
    </source>
</evidence>
<feature type="domain" description="DUF427" evidence="1">
    <location>
        <begin position="129"/>
        <end position="221"/>
    </location>
</feature>
<accession>A0AAV4ZZ62</accession>
<dbReference type="EMBL" id="BPWL01000001">
    <property type="protein sequence ID" value="GJJ06289.1"/>
    <property type="molecule type" value="Genomic_DNA"/>
</dbReference>
<dbReference type="InterPro" id="IPR038694">
    <property type="entry name" value="DUF427_sf"/>
</dbReference>
<dbReference type="AlphaFoldDB" id="A0AAV4ZZ62"/>
<dbReference type="InterPro" id="IPR007361">
    <property type="entry name" value="DUF427"/>
</dbReference>
<sequence>MTFFPLPHIENSAKRIRVFHAGVYLVDSQNAKLVWLHERYPTYWFLESELPKEYLKPTQSGNKDTTIYDLTLGEQPQGVITHHHIGKLAGLFTIKFDKVDMWFEEDEEIFVHPKDPYKRVDIIQSKRHVRVEVNGVEVANTTSPKLLFETSLPTRTYIPKVDCHLELLKPSSLKTSCPYKGDASYYHVQTPSGLVENVVWWYPTTVLECVPIKGLVAFYDEKVDVWIDGVKQERPKTHFS</sequence>
<evidence type="ECO:0000313" key="3">
    <source>
        <dbReference type="Proteomes" id="UP001050691"/>
    </source>
</evidence>
<protein>
    <recommendedName>
        <fullName evidence="1">DUF427 domain-containing protein</fullName>
    </recommendedName>
</protein>
<gene>
    <name evidence="2" type="ORF">Clacol_000480</name>
</gene>
<name>A0AAV4ZZ62_9AGAM</name>
<organism evidence="2 3">
    <name type="scientific">Clathrus columnatus</name>
    <dbReference type="NCBI Taxonomy" id="1419009"/>
    <lineage>
        <taxon>Eukaryota</taxon>
        <taxon>Fungi</taxon>
        <taxon>Dikarya</taxon>
        <taxon>Basidiomycota</taxon>
        <taxon>Agaricomycotina</taxon>
        <taxon>Agaricomycetes</taxon>
        <taxon>Phallomycetidae</taxon>
        <taxon>Phallales</taxon>
        <taxon>Clathraceae</taxon>
        <taxon>Clathrus</taxon>
    </lineage>
</organism>